<evidence type="ECO:0000313" key="6">
    <source>
        <dbReference type="EMBL" id="QPG56466.1"/>
    </source>
</evidence>
<evidence type="ECO:0000313" key="7">
    <source>
        <dbReference type="Proteomes" id="UP000316416"/>
    </source>
</evidence>
<evidence type="ECO:0000259" key="5">
    <source>
        <dbReference type="Pfam" id="PF25954"/>
    </source>
</evidence>
<name>A0ABX6V1G6_9GAMM</name>
<dbReference type="Gene3D" id="2.40.30.170">
    <property type="match status" value="1"/>
</dbReference>
<evidence type="ECO:0000256" key="2">
    <source>
        <dbReference type="ARBA" id="ARBA00022448"/>
    </source>
</evidence>
<feature type="region of interest" description="Disordered" evidence="3">
    <location>
        <begin position="56"/>
        <end position="91"/>
    </location>
</feature>
<dbReference type="RefSeq" id="WP_142871849.1">
    <property type="nucleotide sequence ID" value="NZ_CP045503.2"/>
</dbReference>
<dbReference type="Gene3D" id="2.40.420.20">
    <property type="match status" value="1"/>
</dbReference>
<dbReference type="Proteomes" id="UP000316416">
    <property type="component" value="Chromosome"/>
</dbReference>
<dbReference type="PANTHER" id="PTHR30097:SF15">
    <property type="entry name" value="CATION EFFLUX SYSTEM PROTEIN CUSB"/>
    <property type="match status" value="1"/>
</dbReference>
<comment type="similarity">
    <text evidence="1">Belongs to the membrane fusion protein (MFP) (TC 8.A.1) family.</text>
</comment>
<evidence type="ECO:0000259" key="4">
    <source>
        <dbReference type="Pfam" id="PF25917"/>
    </source>
</evidence>
<dbReference type="InterPro" id="IPR058625">
    <property type="entry name" value="MdtA-like_BSH"/>
</dbReference>
<reference evidence="6" key="1">
    <citation type="submission" date="2021-07" db="EMBL/GenBank/DDBJ databases">
        <title>Shewanella sp. YLB-07 whole genome sequence.</title>
        <authorList>
            <person name="Yu L."/>
        </authorList>
    </citation>
    <scope>NUCLEOTIDE SEQUENCE</scope>
    <source>
        <strain evidence="6">YLB-08</strain>
    </source>
</reference>
<feature type="domain" description="CusB-like beta-barrel" evidence="5">
    <location>
        <begin position="272"/>
        <end position="342"/>
    </location>
</feature>
<gene>
    <name evidence="6" type="ORF">FM038_002780</name>
</gene>
<evidence type="ECO:0000256" key="1">
    <source>
        <dbReference type="ARBA" id="ARBA00009477"/>
    </source>
</evidence>
<feature type="domain" description="Multidrug resistance protein MdtA-like barrel-sandwich hybrid" evidence="4">
    <location>
        <begin position="133"/>
        <end position="267"/>
    </location>
</feature>
<proteinExistence type="inferred from homology"/>
<keyword evidence="2" id="KW-0813">Transport</keyword>
<dbReference type="SUPFAM" id="SSF111369">
    <property type="entry name" value="HlyD-like secretion proteins"/>
    <property type="match status" value="1"/>
</dbReference>
<dbReference type="PANTHER" id="PTHR30097">
    <property type="entry name" value="CATION EFFLUX SYSTEM PROTEIN CUSB"/>
    <property type="match status" value="1"/>
</dbReference>
<dbReference type="Pfam" id="PF25954">
    <property type="entry name" value="Beta-barrel_RND_2"/>
    <property type="match status" value="1"/>
</dbReference>
<evidence type="ECO:0000256" key="3">
    <source>
        <dbReference type="SAM" id="MobiDB-lite"/>
    </source>
</evidence>
<protein>
    <submittedName>
        <fullName evidence="6">Efflux RND transporter periplasmic adaptor subunit</fullName>
    </submittedName>
</protein>
<organism evidence="6 7">
    <name type="scientific">Shewanella eurypsychrophilus</name>
    <dbReference type="NCBI Taxonomy" id="2593656"/>
    <lineage>
        <taxon>Bacteria</taxon>
        <taxon>Pseudomonadati</taxon>
        <taxon>Pseudomonadota</taxon>
        <taxon>Gammaproteobacteria</taxon>
        <taxon>Alteromonadales</taxon>
        <taxon>Shewanellaceae</taxon>
        <taxon>Shewanella</taxon>
    </lineage>
</organism>
<dbReference type="Pfam" id="PF25917">
    <property type="entry name" value="BSH_RND"/>
    <property type="match status" value="1"/>
</dbReference>
<accession>A0ABX6V1G6</accession>
<keyword evidence="7" id="KW-1185">Reference proteome</keyword>
<dbReference type="InterPro" id="IPR051909">
    <property type="entry name" value="MFP_Cation_Efflux"/>
</dbReference>
<dbReference type="InterPro" id="IPR058792">
    <property type="entry name" value="Beta-barrel_RND_2"/>
</dbReference>
<sequence length="423" mass="45157">MNTLNNRFNSSSLDMSEQEQAITTPFNLNALARAMSFAFLMTLTAVVVTPSTAFAGEGHDHGAETTEETQAPAEDDGHGHGAEASEESGEDHALKLTAEQQALAGVEVTQLSEESFRLEAVATATLVVDRDRTMALAPQLDVRVLARHVVPGQEVGKGDPLLTLGGVAVAQAQADYINAAAEWSRVKRMGKSAVSASRRLQAQVDAELKRAILEAMKMTQAQIAKLESNPSTIGSYQLLAPIKGRVQQDIAMLGQVITAGTALMQLTDESHLWVEAQVTPAQAENISVGSKALVRVGDRTLEAKIIGRSHELNSVTRTEQILVSLENPGHVIHAGQFAELYLPSSVQGGVILPDAALTRGGDGDWQVFIQDEDGFEAVEVEVVERQRGMNLVRGLAPGSNVVVSGAFFLASEQAKSGFDIHNH</sequence>
<dbReference type="EMBL" id="CP045503">
    <property type="protein sequence ID" value="QPG56466.1"/>
    <property type="molecule type" value="Genomic_DNA"/>
</dbReference>